<dbReference type="InterPro" id="IPR033757">
    <property type="entry name" value="WTAP"/>
</dbReference>
<evidence type="ECO:0000313" key="8">
    <source>
        <dbReference type="EnsemblMetazoa" id="XP_022665984"/>
    </source>
</evidence>
<reference evidence="8" key="1">
    <citation type="submission" date="2021-01" db="UniProtKB">
        <authorList>
            <consortium name="EnsemblMetazoa"/>
        </authorList>
    </citation>
    <scope>IDENTIFICATION</scope>
</reference>
<evidence type="ECO:0000256" key="2">
    <source>
        <dbReference type="ARBA" id="ARBA00010313"/>
    </source>
</evidence>
<evidence type="ECO:0000256" key="5">
    <source>
        <dbReference type="ARBA" id="ARBA00023242"/>
    </source>
</evidence>
<sequence length="588" mass="65124">MFSVKYNEITRFYSTSRTNQNEYMLIGGRCRHYGRKLTKSFLCFFEFHRIVSAGKMVGRTESPPPPPPKPTRLSKTELETVGRETLLLRYAECEEYIRYLESSSATSSAAEERQRIKNQLLEVTRRENQLVMKLTIKEQQLQELQSEVESLRARQIPQNSGQLRATLLDPAVNMLFEKMRQELDQTKAKLDETQNELSAWKFTPDSNTGKRLMAKCRLLYQENEELGRMVASGRLAKLEGDLALQRSFALEMKNSQHDQDEFLLELDEEVEGMQSTIYFLQQELREAKETIARLQGMPSEPIKGHKSPARSHTGDVESPSSPKAGLGSDDNSLLPQGISGHDAAESQQNAHEGRKDRIGSGVGGGLRSTTTNSSSNNNNNNHNGNSSDDGNSRNSNNSSGNLETFGESGRVEKTPRSPSGCESSSLRSGERERRSPVVQNRAGSHGPQSPTNGDTSSPTGSAGVNGRQGEDHIDDDMDQDDELVLEEDDKNVDGDIASPPRTRASRRGVKRTAECQEANVDDQAEDSLDGVAEGPRGTRAASRKGVRRRMPAPPRHPDGDSSSEQLVICTNGVDGDEDDETSQRHSDL</sequence>
<evidence type="ECO:0008006" key="10">
    <source>
        <dbReference type="Google" id="ProtNLM"/>
    </source>
</evidence>
<accession>A0A7M7KMM9</accession>
<evidence type="ECO:0000256" key="3">
    <source>
        <dbReference type="ARBA" id="ARBA00022664"/>
    </source>
</evidence>
<feature type="compositionally biased region" description="Acidic residues" evidence="7">
    <location>
        <begin position="519"/>
        <end position="528"/>
    </location>
</feature>
<feature type="region of interest" description="Disordered" evidence="7">
    <location>
        <begin position="295"/>
        <end position="588"/>
    </location>
</feature>
<evidence type="ECO:0000256" key="1">
    <source>
        <dbReference type="ARBA" id="ARBA00004123"/>
    </source>
</evidence>
<feature type="compositionally biased region" description="Low complexity" evidence="7">
    <location>
        <begin position="367"/>
        <end position="402"/>
    </location>
</feature>
<evidence type="ECO:0000313" key="9">
    <source>
        <dbReference type="Proteomes" id="UP000594260"/>
    </source>
</evidence>
<dbReference type="Proteomes" id="UP000594260">
    <property type="component" value="Unplaced"/>
</dbReference>
<dbReference type="GO" id="GO:0008380">
    <property type="term" value="P:RNA splicing"/>
    <property type="evidence" value="ECO:0007669"/>
    <property type="project" value="UniProtKB-KW"/>
</dbReference>
<proteinExistence type="inferred from homology"/>
<dbReference type="PANTHER" id="PTHR15217">
    <property type="entry name" value="WILMS' TUMOR 1-ASSOCIATING PROTEIN"/>
    <property type="match status" value="1"/>
</dbReference>
<feature type="compositionally biased region" description="Acidic residues" evidence="7">
    <location>
        <begin position="472"/>
        <end position="490"/>
    </location>
</feature>
<keyword evidence="4" id="KW-0508">mRNA splicing</keyword>
<keyword evidence="5" id="KW-0539">Nucleus</keyword>
<protein>
    <recommendedName>
        <fullName evidence="10">Pre-mRNA-splicing regulator WTAP</fullName>
    </recommendedName>
</protein>
<dbReference type="OrthoDB" id="3366661at2759"/>
<dbReference type="GO" id="GO:0006397">
    <property type="term" value="P:mRNA processing"/>
    <property type="evidence" value="ECO:0007669"/>
    <property type="project" value="UniProtKB-KW"/>
</dbReference>
<keyword evidence="6" id="KW-0175">Coiled coil</keyword>
<feature type="compositionally biased region" description="Polar residues" evidence="7">
    <location>
        <begin position="437"/>
        <end position="462"/>
    </location>
</feature>
<name>A0A7M7KMM9_VARDE</name>
<dbReference type="PANTHER" id="PTHR15217:SF0">
    <property type="entry name" value="PRE-MRNA-SPLICING REGULATOR WTAP"/>
    <property type="match status" value="1"/>
</dbReference>
<evidence type="ECO:0000256" key="7">
    <source>
        <dbReference type="SAM" id="MobiDB-lite"/>
    </source>
</evidence>
<feature type="compositionally biased region" description="Low complexity" evidence="7">
    <location>
        <begin position="416"/>
        <end position="427"/>
    </location>
</feature>
<comment type="subcellular location">
    <subcellularLocation>
        <location evidence="1">Nucleus</location>
    </subcellularLocation>
</comment>
<evidence type="ECO:0000256" key="6">
    <source>
        <dbReference type="SAM" id="Coils"/>
    </source>
</evidence>
<keyword evidence="3" id="KW-0507">mRNA processing</keyword>
<feature type="compositionally biased region" description="Basic residues" evidence="7">
    <location>
        <begin position="541"/>
        <end position="550"/>
    </location>
</feature>
<evidence type="ECO:0000256" key="4">
    <source>
        <dbReference type="ARBA" id="ARBA00023187"/>
    </source>
</evidence>
<comment type="similarity">
    <text evidence="2">Belongs to the fl(2)d family.</text>
</comment>
<dbReference type="EnsemblMetazoa" id="XM_022810249">
    <property type="protein sequence ID" value="XP_022665984"/>
    <property type="gene ID" value="LOC111252412"/>
</dbReference>
<feature type="region of interest" description="Disordered" evidence="7">
    <location>
        <begin position="56"/>
        <end position="77"/>
    </location>
</feature>
<dbReference type="InParanoid" id="A0A7M7KMM9"/>
<dbReference type="Pfam" id="PF17098">
    <property type="entry name" value="Wtap"/>
    <property type="match status" value="1"/>
</dbReference>
<dbReference type="RefSeq" id="XP_022665984.1">
    <property type="nucleotide sequence ID" value="XM_022810249.1"/>
</dbReference>
<dbReference type="GO" id="GO:0005634">
    <property type="term" value="C:nucleus"/>
    <property type="evidence" value="ECO:0007669"/>
    <property type="project" value="UniProtKB-SubCell"/>
</dbReference>
<organism evidence="8 9">
    <name type="scientific">Varroa destructor</name>
    <name type="common">Honeybee mite</name>
    <dbReference type="NCBI Taxonomy" id="109461"/>
    <lineage>
        <taxon>Eukaryota</taxon>
        <taxon>Metazoa</taxon>
        <taxon>Ecdysozoa</taxon>
        <taxon>Arthropoda</taxon>
        <taxon>Chelicerata</taxon>
        <taxon>Arachnida</taxon>
        <taxon>Acari</taxon>
        <taxon>Parasitiformes</taxon>
        <taxon>Mesostigmata</taxon>
        <taxon>Gamasina</taxon>
        <taxon>Dermanyssoidea</taxon>
        <taxon>Varroidae</taxon>
        <taxon>Varroa</taxon>
    </lineage>
</organism>
<keyword evidence="9" id="KW-1185">Reference proteome</keyword>
<dbReference type="GO" id="GO:0016556">
    <property type="term" value="P:mRNA modification"/>
    <property type="evidence" value="ECO:0007669"/>
    <property type="project" value="InterPro"/>
</dbReference>
<dbReference type="GeneID" id="111252412"/>
<dbReference type="KEGG" id="vde:111252412"/>
<dbReference type="GO" id="GO:0000381">
    <property type="term" value="P:regulation of alternative mRNA splicing, via spliceosome"/>
    <property type="evidence" value="ECO:0007669"/>
    <property type="project" value="InterPro"/>
</dbReference>
<dbReference type="AlphaFoldDB" id="A0A7M7KMM9"/>
<feature type="coiled-coil region" evidence="6">
    <location>
        <begin position="127"/>
        <end position="203"/>
    </location>
</feature>